<comment type="caution">
    <text evidence="5">The sequence shown here is derived from an EMBL/GenBank/DDBJ whole genome shotgun (WGS) entry which is preliminary data.</text>
</comment>
<keyword evidence="1" id="KW-1278">Translocase</keyword>
<evidence type="ECO:0000259" key="4">
    <source>
        <dbReference type="Pfam" id="PF00361"/>
    </source>
</evidence>
<feature type="transmembrane region" description="Helical" evidence="3">
    <location>
        <begin position="20"/>
        <end position="41"/>
    </location>
</feature>
<organism evidence="5 6">
    <name type="scientific">Lupinus albus</name>
    <name type="common">White lupine</name>
    <name type="synonym">Lupinus termis</name>
    <dbReference type="NCBI Taxonomy" id="3870"/>
    <lineage>
        <taxon>Eukaryota</taxon>
        <taxon>Viridiplantae</taxon>
        <taxon>Streptophyta</taxon>
        <taxon>Embryophyta</taxon>
        <taxon>Tracheophyta</taxon>
        <taxon>Spermatophyta</taxon>
        <taxon>Magnoliopsida</taxon>
        <taxon>eudicotyledons</taxon>
        <taxon>Gunneridae</taxon>
        <taxon>Pentapetalae</taxon>
        <taxon>rosids</taxon>
        <taxon>fabids</taxon>
        <taxon>Fabales</taxon>
        <taxon>Fabaceae</taxon>
        <taxon>Papilionoideae</taxon>
        <taxon>50 kb inversion clade</taxon>
        <taxon>genistoids sensu lato</taxon>
        <taxon>core genistoids</taxon>
        <taxon>Genisteae</taxon>
        <taxon>Lupinus</taxon>
    </lineage>
</organism>
<keyword evidence="3" id="KW-0812">Transmembrane</keyword>
<gene>
    <name evidence="5" type="ORF">Lalb_Chr18g0049441</name>
</gene>
<feature type="transmembrane region" description="Helical" evidence="3">
    <location>
        <begin position="57"/>
        <end position="79"/>
    </location>
</feature>
<dbReference type="GO" id="GO:0008137">
    <property type="term" value="F:NADH dehydrogenase (ubiquinone) activity"/>
    <property type="evidence" value="ECO:0007669"/>
    <property type="project" value="InterPro"/>
</dbReference>
<keyword evidence="6" id="KW-1185">Reference proteome</keyword>
<proteinExistence type="predicted"/>
<evidence type="ECO:0000256" key="3">
    <source>
        <dbReference type="SAM" id="Phobius"/>
    </source>
</evidence>
<evidence type="ECO:0000313" key="5">
    <source>
        <dbReference type="EMBL" id="KAE9594036.1"/>
    </source>
</evidence>
<dbReference type="InterPro" id="IPR001750">
    <property type="entry name" value="ND/Mrp_TM"/>
</dbReference>
<dbReference type="PANTHER" id="PTHR43507:SF21">
    <property type="entry name" value="NAD(P)H-QUINONE OXIDOREDUCTASE CHAIN 4, CHLOROPLASTIC"/>
    <property type="match status" value="1"/>
</dbReference>
<evidence type="ECO:0000313" key="6">
    <source>
        <dbReference type="Proteomes" id="UP000447434"/>
    </source>
</evidence>
<feature type="domain" description="NADH:quinone oxidoreductase/Mrp antiporter transmembrane" evidence="4">
    <location>
        <begin position="1"/>
        <end position="83"/>
    </location>
</feature>
<dbReference type="AlphaFoldDB" id="A0A6A4NK27"/>
<dbReference type="Proteomes" id="UP000447434">
    <property type="component" value="Chromosome 18"/>
</dbReference>
<reference evidence="6" key="1">
    <citation type="journal article" date="2020" name="Nat. Commun.">
        <title>Genome sequence of the cluster root forming white lupin.</title>
        <authorList>
            <person name="Hufnagel B."/>
            <person name="Marques A."/>
            <person name="Soriano A."/>
            <person name="Marques L."/>
            <person name="Divol F."/>
            <person name="Doumas P."/>
            <person name="Sallet E."/>
            <person name="Mancinotti D."/>
            <person name="Carrere S."/>
            <person name="Marande W."/>
            <person name="Arribat S."/>
            <person name="Keller J."/>
            <person name="Huneau C."/>
            <person name="Blein T."/>
            <person name="Aime D."/>
            <person name="Laguerre M."/>
            <person name="Taylor J."/>
            <person name="Schubert V."/>
            <person name="Nelson M."/>
            <person name="Geu-Flores F."/>
            <person name="Crespi M."/>
            <person name="Gallardo-Guerrero K."/>
            <person name="Delaux P.-M."/>
            <person name="Salse J."/>
            <person name="Berges H."/>
            <person name="Guyot R."/>
            <person name="Gouzy J."/>
            <person name="Peret B."/>
        </authorList>
    </citation>
    <scope>NUCLEOTIDE SEQUENCE [LARGE SCALE GENOMIC DNA]</scope>
    <source>
        <strain evidence="6">cv. Amiga</strain>
    </source>
</reference>
<dbReference type="PANTHER" id="PTHR43507">
    <property type="entry name" value="NADH-UBIQUINONE OXIDOREDUCTASE CHAIN 4"/>
    <property type="match status" value="1"/>
</dbReference>
<keyword evidence="2" id="KW-0520">NAD</keyword>
<evidence type="ECO:0000256" key="1">
    <source>
        <dbReference type="ARBA" id="ARBA00022967"/>
    </source>
</evidence>
<dbReference type="GO" id="GO:0042773">
    <property type="term" value="P:ATP synthesis coupled electron transport"/>
    <property type="evidence" value="ECO:0007669"/>
    <property type="project" value="InterPro"/>
</dbReference>
<name>A0A6A4NK27_LUPAL</name>
<keyword evidence="3" id="KW-0472">Membrane</keyword>
<sequence length="86" mass="9475">MGFIIIGIGSLSGTRLNRPILQIISHGFINNVLFFLVGIGYDRLNEMGRMAIPMPKILTIFSIFSMASLALSSMSGFFAEFTIDLE</sequence>
<dbReference type="GO" id="GO:0015990">
    <property type="term" value="P:electron transport coupled proton transport"/>
    <property type="evidence" value="ECO:0007669"/>
    <property type="project" value="TreeGrafter"/>
</dbReference>
<dbReference type="GO" id="GO:0003954">
    <property type="term" value="F:NADH dehydrogenase activity"/>
    <property type="evidence" value="ECO:0007669"/>
    <property type="project" value="TreeGrafter"/>
</dbReference>
<accession>A0A6A4NK27</accession>
<dbReference type="Pfam" id="PF00361">
    <property type="entry name" value="Proton_antipo_M"/>
    <property type="match status" value="1"/>
</dbReference>
<dbReference type="GO" id="GO:0009507">
    <property type="term" value="C:chloroplast"/>
    <property type="evidence" value="ECO:0007669"/>
    <property type="project" value="TreeGrafter"/>
</dbReference>
<keyword evidence="5" id="KW-0830">Ubiquinone</keyword>
<dbReference type="InterPro" id="IPR003918">
    <property type="entry name" value="NADH_UbQ_OxRdtase"/>
</dbReference>
<dbReference type="EMBL" id="WOCE01000018">
    <property type="protein sequence ID" value="KAE9594036.1"/>
    <property type="molecule type" value="Genomic_DNA"/>
</dbReference>
<evidence type="ECO:0000256" key="2">
    <source>
        <dbReference type="ARBA" id="ARBA00023027"/>
    </source>
</evidence>
<dbReference type="OrthoDB" id="564260at2759"/>
<keyword evidence="3" id="KW-1133">Transmembrane helix</keyword>
<protein>
    <submittedName>
        <fullName evidence="5">Putative NADH:ubiquinone reductase (H(+)-translocating)</fullName>
    </submittedName>
</protein>
<dbReference type="GO" id="GO:0048039">
    <property type="term" value="F:ubiquinone binding"/>
    <property type="evidence" value="ECO:0007669"/>
    <property type="project" value="TreeGrafter"/>
</dbReference>